<protein>
    <submittedName>
        <fullName evidence="1">Uncharacterized protein</fullName>
    </submittedName>
</protein>
<proteinExistence type="predicted"/>
<gene>
    <name evidence="1" type="ORF">BZL30_5538</name>
</gene>
<dbReference type="EMBL" id="MVBM01000005">
    <property type="protein sequence ID" value="OOK71982.1"/>
    <property type="molecule type" value="Genomic_DNA"/>
</dbReference>
<dbReference type="AlphaFoldDB" id="A0A1V3WYS7"/>
<organism evidence="1 2">
    <name type="scientific">Mycobacterium kansasii</name>
    <dbReference type="NCBI Taxonomy" id="1768"/>
    <lineage>
        <taxon>Bacteria</taxon>
        <taxon>Bacillati</taxon>
        <taxon>Actinomycetota</taxon>
        <taxon>Actinomycetes</taxon>
        <taxon>Mycobacteriales</taxon>
        <taxon>Mycobacteriaceae</taxon>
        <taxon>Mycobacterium</taxon>
    </lineage>
</organism>
<comment type="caution">
    <text evidence="1">The sequence shown here is derived from an EMBL/GenBank/DDBJ whole genome shotgun (WGS) entry which is preliminary data.</text>
</comment>
<reference evidence="1 2" key="1">
    <citation type="submission" date="2017-02" db="EMBL/GenBank/DDBJ databases">
        <title>Complete genome sequences of Mycobacterium kansasii strains isolated from rhesus macaques.</title>
        <authorList>
            <person name="Panda A."/>
            <person name="Nagaraj S."/>
            <person name="Zhao X."/>
            <person name="Tettelin H."/>
            <person name="Detolla L.J."/>
        </authorList>
    </citation>
    <scope>NUCLEOTIDE SEQUENCE [LARGE SCALE GENOMIC DNA]</scope>
    <source>
        <strain evidence="1 2">11-3813</strain>
    </source>
</reference>
<dbReference type="Proteomes" id="UP000189229">
    <property type="component" value="Unassembled WGS sequence"/>
</dbReference>
<evidence type="ECO:0000313" key="1">
    <source>
        <dbReference type="EMBL" id="OOK71982.1"/>
    </source>
</evidence>
<evidence type="ECO:0000313" key="2">
    <source>
        <dbReference type="Proteomes" id="UP000189229"/>
    </source>
</evidence>
<accession>A0A1V3WYS7</accession>
<name>A0A1V3WYS7_MYCKA</name>
<sequence>MIAAFGSISPLALRVLFPAVARSGRSFLDFWRARDEAVVAGLRAYAPDIVASLEELGPGLWPCGSLTPDGAGVFRGAPGHAASG</sequence>